<name>A0A4R2KHF5_9GAMM</name>
<feature type="chain" id="PRO_5020959456" description="Secreted protein" evidence="1">
    <location>
        <begin position="22"/>
        <end position="203"/>
    </location>
</feature>
<keyword evidence="1" id="KW-0732">Signal</keyword>
<organism evidence="2 3">
    <name type="scientific">Chromatocurvus halotolerans</name>
    <dbReference type="NCBI Taxonomy" id="1132028"/>
    <lineage>
        <taxon>Bacteria</taxon>
        <taxon>Pseudomonadati</taxon>
        <taxon>Pseudomonadota</taxon>
        <taxon>Gammaproteobacteria</taxon>
        <taxon>Cellvibrionales</taxon>
        <taxon>Halieaceae</taxon>
        <taxon>Chromatocurvus</taxon>
    </lineage>
</organism>
<dbReference type="Proteomes" id="UP000294980">
    <property type="component" value="Unassembled WGS sequence"/>
</dbReference>
<evidence type="ECO:0000313" key="3">
    <source>
        <dbReference type="Proteomes" id="UP000294980"/>
    </source>
</evidence>
<gene>
    <name evidence="2" type="ORF">EV688_12141</name>
</gene>
<dbReference type="AlphaFoldDB" id="A0A4R2KHF5"/>
<keyword evidence="3" id="KW-1185">Reference proteome</keyword>
<evidence type="ECO:0008006" key="4">
    <source>
        <dbReference type="Google" id="ProtNLM"/>
    </source>
</evidence>
<evidence type="ECO:0000256" key="1">
    <source>
        <dbReference type="SAM" id="SignalP"/>
    </source>
</evidence>
<dbReference type="EMBL" id="SLWX01000021">
    <property type="protein sequence ID" value="TCO71787.1"/>
    <property type="molecule type" value="Genomic_DNA"/>
</dbReference>
<reference evidence="2 3" key="1">
    <citation type="submission" date="2019-03" db="EMBL/GenBank/DDBJ databases">
        <title>Genomic Encyclopedia of Type Strains, Phase IV (KMG-IV): sequencing the most valuable type-strain genomes for metagenomic binning, comparative biology and taxonomic classification.</title>
        <authorList>
            <person name="Goeker M."/>
        </authorList>
    </citation>
    <scope>NUCLEOTIDE SEQUENCE [LARGE SCALE GENOMIC DNA]</scope>
    <source>
        <strain evidence="2 3">DSM 23344</strain>
    </source>
</reference>
<dbReference type="RefSeq" id="WP_131917707.1">
    <property type="nucleotide sequence ID" value="NZ_QQSW01000028.1"/>
</dbReference>
<accession>A0A4R2KHF5</accession>
<sequence>MNRRRFLGGGLLGLASSGVQAFTSPESVSQEKPFLSRWVKVRGWIEDSHPKRRLFCGEGPLAIWIDFDRLTGKYDIGHEYDHIYRWPLANLLLFRDDPIPEDWRNRGSRYLLPVPPSSMEWSQWMDDVEVVESSGFQYRFPRYVKISMNRDIVRYVGNPPPFDRREECIQDWMDVDLMTGHMVQCAVDDPIFDSELANNNVFE</sequence>
<proteinExistence type="predicted"/>
<comment type="caution">
    <text evidence="2">The sequence shown here is derived from an EMBL/GenBank/DDBJ whole genome shotgun (WGS) entry which is preliminary data.</text>
</comment>
<protein>
    <recommendedName>
        <fullName evidence="4">Secreted protein</fullName>
    </recommendedName>
</protein>
<dbReference type="OrthoDB" id="10016343at2"/>
<feature type="signal peptide" evidence="1">
    <location>
        <begin position="1"/>
        <end position="21"/>
    </location>
</feature>
<evidence type="ECO:0000313" key="2">
    <source>
        <dbReference type="EMBL" id="TCO71787.1"/>
    </source>
</evidence>